<evidence type="ECO:0000256" key="12">
    <source>
        <dbReference type="RuleBase" id="RU000679"/>
    </source>
</evidence>
<organism evidence="14 15">
    <name type="scientific">Oedothorax gibbosus</name>
    <dbReference type="NCBI Taxonomy" id="931172"/>
    <lineage>
        <taxon>Eukaryota</taxon>
        <taxon>Metazoa</taxon>
        <taxon>Ecdysozoa</taxon>
        <taxon>Arthropoda</taxon>
        <taxon>Chelicerata</taxon>
        <taxon>Arachnida</taxon>
        <taxon>Araneae</taxon>
        <taxon>Araneomorphae</taxon>
        <taxon>Entelegynae</taxon>
        <taxon>Araneoidea</taxon>
        <taxon>Linyphiidae</taxon>
        <taxon>Erigoninae</taxon>
        <taxon>Oedothorax</taxon>
    </lineage>
</organism>
<evidence type="ECO:0000256" key="13">
    <source>
        <dbReference type="SAM" id="Phobius"/>
    </source>
</evidence>
<keyword evidence="5 12" id="KW-0812">Transmembrane</keyword>
<reference evidence="14 15" key="1">
    <citation type="journal article" date="2022" name="Nat. Ecol. Evol.">
        <title>A masculinizing supergene underlies an exaggerated male reproductive morph in a spider.</title>
        <authorList>
            <person name="Hendrickx F."/>
            <person name="De Corte Z."/>
            <person name="Sonet G."/>
            <person name="Van Belleghem S.M."/>
            <person name="Kostlbacher S."/>
            <person name="Vangestel C."/>
        </authorList>
    </citation>
    <scope>NUCLEOTIDE SEQUENCE [LARGE SCALE GENOMIC DNA]</scope>
    <source>
        <strain evidence="14">W744_W776</strain>
    </source>
</reference>
<evidence type="ECO:0000313" key="14">
    <source>
        <dbReference type="EMBL" id="KAG8195451.1"/>
    </source>
</evidence>
<keyword evidence="7" id="KW-0915">Sodium</keyword>
<evidence type="ECO:0000256" key="10">
    <source>
        <dbReference type="ARBA" id="ARBA00023201"/>
    </source>
</evidence>
<comment type="subcellular location">
    <subcellularLocation>
        <location evidence="1">Membrane</location>
        <topology evidence="1">Multi-pass membrane protein</topology>
    </subcellularLocation>
</comment>
<evidence type="ECO:0000256" key="4">
    <source>
        <dbReference type="ARBA" id="ARBA00022461"/>
    </source>
</evidence>
<name>A0AAV6VID2_9ARAC</name>
<proteinExistence type="inferred from homology"/>
<dbReference type="Proteomes" id="UP000827092">
    <property type="component" value="Unassembled WGS sequence"/>
</dbReference>
<accession>A0AAV6VID2</accession>
<keyword evidence="9 13" id="KW-0472">Membrane</keyword>
<dbReference type="GO" id="GO:0015280">
    <property type="term" value="F:ligand-gated sodium channel activity"/>
    <property type="evidence" value="ECO:0007669"/>
    <property type="project" value="TreeGrafter"/>
</dbReference>
<evidence type="ECO:0000256" key="3">
    <source>
        <dbReference type="ARBA" id="ARBA00022448"/>
    </source>
</evidence>
<evidence type="ECO:0000256" key="1">
    <source>
        <dbReference type="ARBA" id="ARBA00004141"/>
    </source>
</evidence>
<evidence type="ECO:0000256" key="7">
    <source>
        <dbReference type="ARBA" id="ARBA00023053"/>
    </source>
</evidence>
<dbReference type="Pfam" id="PF00858">
    <property type="entry name" value="ASC"/>
    <property type="match status" value="1"/>
</dbReference>
<keyword evidence="3 12" id="KW-0813">Transport</keyword>
<keyword evidence="11 12" id="KW-0407">Ion channel</keyword>
<sequence>MNKSHLEGEIRHWRTAGHPTDIDRETEFDAKSCIFGNAKKRRRVLEEFGKRSSIHGTAYVCLNRKKASWFTKVFYRILFMLSLILMVLNVVCLLKEKLTRESTYINNINKDIQLGLDEDPKYFPVYPKITICREPSYKTDFNSSYLHLVEYAFLALGFPFSVLPPAEVSHLIRIALHKMTNETLEHDAVRMLEHLTKIEKKYNDTKDNDKNFDIRQFIFNHSVECEDFFYNCNVMVFSIKCCDVFRPVLTSLGQCYSLMEPKDIVEVVNKSPFDASFVMDLVSPPNIEKATEKGFIVFLDDPLNVIIDEKRIRGQRALPGLVTTIKSELIRFQRSALYTAWHGGTTHCPKMPKGVMIKDDPERFSLHGCAAFYIAQMLIKTCGCKWILTKGPRSFTLNCG</sequence>
<keyword evidence="10 12" id="KW-0739">Sodium transport</keyword>
<keyword evidence="6 13" id="KW-1133">Transmembrane helix</keyword>
<evidence type="ECO:0000256" key="11">
    <source>
        <dbReference type="ARBA" id="ARBA00023303"/>
    </source>
</evidence>
<feature type="transmembrane region" description="Helical" evidence="13">
    <location>
        <begin position="73"/>
        <end position="94"/>
    </location>
</feature>
<comment type="caution">
    <text evidence="14">The sequence shown here is derived from an EMBL/GenBank/DDBJ whole genome shotgun (WGS) entry which is preliminary data.</text>
</comment>
<keyword evidence="8 12" id="KW-0406">Ion transport</keyword>
<dbReference type="AlphaFoldDB" id="A0AAV6VID2"/>
<dbReference type="PANTHER" id="PTHR11690">
    <property type="entry name" value="AMILORIDE-SENSITIVE SODIUM CHANNEL-RELATED"/>
    <property type="match status" value="1"/>
</dbReference>
<gene>
    <name evidence="14" type="ORF">JTE90_013903</name>
</gene>
<comment type="similarity">
    <text evidence="2 12">Belongs to the amiloride-sensitive sodium channel (TC 1.A.6) family.</text>
</comment>
<evidence type="ECO:0000256" key="9">
    <source>
        <dbReference type="ARBA" id="ARBA00023136"/>
    </source>
</evidence>
<evidence type="ECO:0000256" key="8">
    <source>
        <dbReference type="ARBA" id="ARBA00023065"/>
    </source>
</evidence>
<evidence type="ECO:0000256" key="2">
    <source>
        <dbReference type="ARBA" id="ARBA00007193"/>
    </source>
</evidence>
<evidence type="ECO:0000313" key="15">
    <source>
        <dbReference type="Proteomes" id="UP000827092"/>
    </source>
</evidence>
<keyword evidence="15" id="KW-1185">Reference proteome</keyword>
<dbReference type="GO" id="GO:0005886">
    <property type="term" value="C:plasma membrane"/>
    <property type="evidence" value="ECO:0007669"/>
    <property type="project" value="TreeGrafter"/>
</dbReference>
<keyword evidence="4 12" id="KW-0894">Sodium channel</keyword>
<evidence type="ECO:0000256" key="6">
    <source>
        <dbReference type="ARBA" id="ARBA00022989"/>
    </source>
</evidence>
<evidence type="ECO:0000256" key="5">
    <source>
        <dbReference type="ARBA" id="ARBA00022692"/>
    </source>
</evidence>
<dbReference type="InterPro" id="IPR001873">
    <property type="entry name" value="ENaC"/>
</dbReference>
<dbReference type="EMBL" id="JAFNEN010000088">
    <property type="protein sequence ID" value="KAG8195451.1"/>
    <property type="molecule type" value="Genomic_DNA"/>
</dbReference>
<protein>
    <submittedName>
        <fullName evidence="14">Uncharacterized protein</fullName>
    </submittedName>
</protein>